<evidence type="ECO:0000256" key="5">
    <source>
        <dbReference type="SAM" id="MobiDB-lite"/>
    </source>
</evidence>
<reference evidence="7" key="1">
    <citation type="submission" date="2006-10" db="EMBL/GenBank/DDBJ databases">
        <authorList>
            <person name="Amadeo P."/>
            <person name="Zhao Q."/>
            <person name="Wortman J."/>
            <person name="Fraser-Liggett C."/>
            <person name="Carlton J."/>
        </authorList>
    </citation>
    <scope>NUCLEOTIDE SEQUENCE</scope>
    <source>
        <strain evidence="7">G3</strain>
    </source>
</reference>
<dbReference type="InterPro" id="IPR036420">
    <property type="entry name" value="BRCT_dom_sf"/>
</dbReference>
<dbReference type="InterPro" id="IPR001357">
    <property type="entry name" value="BRCT_dom"/>
</dbReference>
<dbReference type="eggNOG" id="KOG2481">
    <property type="taxonomic scope" value="Eukaryota"/>
</dbReference>
<feature type="domain" description="BRCT" evidence="6">
    <location>
        <begin position="298"/>
        <end position="383"/>
    </location>
</feature>
<dbReference type="InParanoid" id="A2DN41"/>
<feature type="compositionally biased region" description="Basic and acidic residues" evidence="5">
    <location>
        <begin position="505"/>
        <end position="517"/>
    </location>
</feature>
<dbReference type="AlphaFoldDB" id="A2DN41"/>
<dbReference type="GO" id="GO:0005654">
    <property type="term" value="C:nucleoplasm"/>
    <property type="evidence" value="ECO:0007669"/>
    <property type="project" value="UniProtKB-SubCell"/>
</dbReference>
<dbReference type="HAMAP" id="MF_03028">
    <property type="entry name" value="Pescadillo"/>
    <property type="match status" value="1"/>
</dbReference>
<comment type="function">
    <text evidence="4">Required for maturation of ribosomal RNAs and formation of the large ribosomal subunit.</text>
</comment>
<dbReference type="KEGG" id="tva:5463724"/>
<dbReference type="GO" id="GO:0000463">
    <property type="term" value="P:maturation of LSU-rRNA from tricistronic rRNA transcript (SSU-rRNA, 5.8S rRNA, LSU-rRNA)"/>
    <property type="evidence" value="ECO:0000318"/>
    <property type="project" value="GO_Central"/>
</dbReference>
<gene>
    <name evidence="7" type="ORF">TVAG_122840</name>
</gene>
<organism evidence="7 8">
    <name type="scientific">Trichomonas vaginalis (strain ATCC PRA-98 / G3)</name>
    <dbReference type="NCBI Taxonomy" id="412133"/>
    <lineage>
        <taxon>Eukaryota</taxon>
        <taxon>Metamonada</taxon>
        <taxon>Parabasalia</taxon>
        <taxon>Trichomonadida</taxon>
        <taxon>Trichomonadidae</taxon>
        <taxon>Trichomonas</taxon>
    </lineage>
</organism>
<dbReference type="Gene3D" id="3.40.50.10190">
    <property type="entry name" value="BRCT domain"/>
    <property type="match status" value="1"/>
</dbReference>
<accession>A2DN41</accession>
<dbReference type="GO" id="GO:0000466">
    <property type="term" value="P:maturation of 5.8S rRNA from tricistronic rRNA transcript (SSU-rRNA, 5.8S rRNA, LSU-rRNA)"/>
    <property type="evidence" value="ECO:0007669"/>
    <property type="project" value="UniProtKB-UniRule"/>
</dbReference>
<dbReference type="VEuPathDB" id="TrichDB:TVAGG3_1011280"/>
<dbReference type="OMA" id="RESEPYQ"/>
<keyword evidence="2 4" id="KW-0698">rRNA processing</keyword>
<dbReference type="SMART" id="SM00292">
    <property type="entry name" value="BRCT"/>
    <property type="match status" value="1"/>
</dbReference>
<dbReference type="InterPro" id="IPR010613">
    <property type="entry name" value="PES"/>
</dbReference>
<keyword evidence="3 4" id="KW-0539">Nucleus</keyword>
<dbReference type="GO" id="GO:0043021">
    <property type="term" value="F:ribonucleoprotein complex binding"/>
    <property type="evidence" value="ECO:0007669"/>
    <property type="project" value="UniProtKB-UniRule"/>
</dbReference>
<dbReference type="PROSITE" id="PS50172">
    <property type="entry name" value="BRCT"/>
    <property type="match status" value="1"/>
</dbReference>
<comment type="similarity">
    <text evidence="4">Belongs to the pescadillo family.</text>
</comment>
<dbReference type="CDD" id="cd17709">
    <property type="entry name" value="BRCT_pescadillo_like"/>
    <property type="match status" value="1"/>
</dbReference>
<evidence type="ECO:0000256" key="3">
    <source>
        <dbReference type="ARBA" id="ARBA00023242"/>
    </source>
</evidence>
<protein>
    <recommendedName>
        <fullName evidence="4">Pescadillo homolog</fullName>
    </recommendedName>
</protein>
<dbReference type="SMR" id="A2DN41"/>
<dbReference type="PANTHER" id="PTHR12221:SF6">
    <property type="entry name" value="PESCADILLO HOMOLOG"/>
    <property type="match status" value="1"/>
</dbReference>
<keyword evidence="1 4" id="KW-0690">Ribosome biogenesis</keyword>
<dbReference type="Proteomes" id="UP000001542">
    <property type="component" value="Unassembled WGS sequence"/>
</dbReference>
<feature type="region of interest" description="Disordered" evidence="5">
    <location>
        <begin position="499"/>
        <end position="525"/>
    </location>
</feature>
<dbReference type="RefSeq" id="XP_001579204.1">
    <property type="nucleotide sequence ID" value="XM_001579154.1"/>
</dbReference>
<evidence type="ECO:0000256" key="1">
    <source>
        <dbReference type="ARBA" id="ARBA00022517"/>
    </source>
</evidence>
<dbReference type="SUPFAM" id="SSF52113">
    <property type="entry name" value="BRCT domain"/>
    <property type="match status" value="1"/>
</dbReference>
<dbReference type="EMBL" id="DS113221">
    <property type="protein sequence ID" value="EAY18218.1"/>
    <property type="molecule type" value="Genomic_DNA"/>
</dbReference>
<sequence>MVKLPFQKGKEGKSSNLVKEDEAIERVALDPKDMGRMAILRGVYPKVSPKDKNSPWAYFHKKDLQMINSDPMAWFIRDHANWLKHHEKRYNRKELDQTPEPVAPYDQLIRSRYPTFADAIKDLDDALTTVALFAQMSGSDILDSARVLKCRHLLAEFHYYVSHKHLLTKGFISKRGFHFEAQIEGLPVVWLIPHQFTLSKDPDVDYTVLLNFLELYENLLSFVNLRLFKLIGLKYPPEYDQKKWDSGFYIDAIIDNNEQPVVESVAEAPADAKVDMDKVAGIFAKAAAETVENDEEKADSGVFGNYVFTIGRETPRDALALIIRSLGGRIIWDESSKDTSITHTITDRKVINERVLSRKYIQPQWVFDCLNKHSSLDCAPYQPGQVLPPHLSPWDAPVQPEAPEEIDDREVLADDDDDENAEISSEIRQRAMEIEHAEGIAQELGVAKEQTETLEDLKQKKKQMKEKKKEERERLLAGTLPARKAKIYHELKEKEDAKLKKKKGAAKEDADTVRVNEEAMEEEEK</sequence>
<dbReference type="PANTHER" id="PTHR12221">
    <property type="entry name" value="PESCADILLO - RELATED"/>
    <property type="match status" value="1"/>
</dbReference>
<dbReference type="Pfam" id="PF06732">
    <property type="entry name" value="Pescadillo_N"/>
    <property type="match status" value="1"/>
</dbReference>
<keyword evidence="4" id="KW-0175">Coiled coil</keyword>
<dbReference type="OrthoDB" id="10264910at2759"/>
<evidence type="ECO:0000313" key="8">
    <source>
        <dbReference type="Proteomes" id="UP000001542"/>
    </source>
</evidence>
<evidence type="ECO:0000313" key="7">
    <source>
        <dbReference type="EMBL" id="EAY18218.1"/>
    </source>
</evidence>
<dbReference type="GO" id="GO:0003723">
    <property type="term" value="F:RNA binding"/>
    <property type="evidence" value="ECO:0000318"/>
    <property type="project" value="GO_Central"/>
</dbReference>
<reference evidence="7" key="2">
    <citation type="journal article" date="2007" name="Science">
        <title>Draft genome sequence of the sexually transmitted pathogen Trichomonas vaginalis.</title>
        <authorList>
            <person name="Carlton J.M."/>
            <person name="Hirt R.P."/>
            <person name="Silva J.C."/>
            <person name="Delcher A.L."/>
            <person name="Schatz M."/>
            <person name="Zhao Q."/>
            <person name="Wortman J.R."/>
            <person name="Bidwell S.L."/>
            <person name="Alsmark U.C.M."/>
            <person name="Besteiro S."/>
            <person name="Sicheritz-Ponten T."/>
            <person name="Noel C.J."/>
            <person name="Dacks J.B."/>
            <person name="Foster P.G."/>
            <person name="Simillion C."/>
            <person name="Van de Peer Y."/>
            <person name="Miranda-Saavedra D."/>
            <person name="Barton G.J."/>
            <person name="Westrop G.D."/>
            <person name="Mueller S."/>
            <person name="Dessi D."/>
            <person name="Fiori P.L."/>
            <person name="Ren Q."/>
            <person name="Paulsen I."/>
            <person name="Zhang H."/>
            <person name="Bastida-Corcuera F.D."/>
            <person name="Simoes-Barbosa A."/>
            <person name="Brown M.T."/>
            <person name="Hayes R.D."/>
            <person name="Mukherjee M."/>
            <person name="Okumura C.Y."/>
            <person name="Schneider R."/>
            <person name="Smith A.J."/>
            <person name="Vanacova S."/>
            <person name="Villalvazo M."/>
            <person name="Haas B.J."/>
            <person name="Pertea M."/>
            <person name="Feldblyum T.V."/>
            <person name="Utterback T.R."/>
            <person name="Shu C.L."/>
            <person name="Osoegawa K."/>
            <person name="de Jong P.J."/>
            <person name="Hrdy I."/>
            <person name="Horvathova L."/>
            <person name="Zubacova Z."/>
            <person name="Dolezal P."/>
            <person name="Malik S.B."/>
            <person name="Logsdon J.M. Jr."/>
            <person name="Henze K."/>
            <person name="Gupta A."/>
            <person name="Wang C.C."/>
            <person name="Dunne R.L."/>
            <person name="Upcroft J.A."/>
            <person name="Upcroft P."/>
            <person name="White O."/>
            <person name="Salzberg S.L."/>
            <person name="Tang P."/>
            <person name="Chiu C.-H."/>
            <person name="Lee Y.-S."/>
            <person name="Embley T.M."/>
            <person name="Coombs G.H."/>
            <person name="Mottram J.C."/>
            <person name="Tachezy J."/>
            <person name="Fraser-Liggett C.M."/>
            <person name="Johnson P.J."/>
        </authorList>
    </citation>
    <scope>NUCLEOTIDE SEQUENCE [LARGE SCALE GENOMIC DNA]</scope>
    <source>
        <strain evidence="7">G3</strain>
    </source>
</reference>
<proteinExistence type="inferred from homology"/>
<dbReference type="FunCoup" id="A2DN41">
    <property type="interactions" value="862"/>
</dbReference>
<dbReference type="GO" id="GO:0030687">
    <property type="term" value="C:preribosome, large subunit precursor"/>
    <property type="evidence" value="ECO:0007669"/>
    <property type="project" value="UniProtKB-UniRule"/>
</dbReference>
<dbReference type="VEuPathDB" id="TrichDB:TVAG_122840"/>
<feature type="coiled-coil region" evidence="4">
    <location>
        <begin position="440"/>
        <end position="474"/>
    </location>
</feature>
<dbReference type="STRING" id="5722.A2DN41"/>
<evidence type="ECO:0000256" key="2">
    <source>
        <dbReference type="ARBA" id="ARBA00022552"/>
    </source>
</evidence>
<evidence type="ECO:0000256" key="4">
    <source>
        <dbReference type="HAMAP-Rule" id="MF_03028"/>
    </source>
</evidence>
<evidence type="ECO:0000259" key="6">
    <source>
        <dbReference type="PROSITE" id="PS50172"/>
    </source>
</evidence>
<comment type="subcellular location">
    <subcellularLocation>
        <location evidence="4">Nucleus</location>
        <location evidence="4">Nucleolus</location>
    </subcellularLocation>
    <subcellularLocation>
        <location evidence="4">Nucleus</location>
        <location evidence="4">Nucleoplasm</location>
    </subcellularLocation>
</comment>
<name>A2DN41_TRIV3</name>
<keyword evidence="8" id="KW-1185">Reference proteome</keyword>
<dbReference type="GO" id="GO:0070545">
    <property type="term" value="C:PeBoW complex"/>
    <property type="evidence" value="ECO:0000318"/>
    <property type="project" value="GO_Central"/>
</dbReference>